<reference evidence="1 2" key="1">
    <citation type="submission" date="2020-08" db="EMBL/GenBank/DDBJ databases">
        <title>Functional genomics of gut bacteria from endangered species of beetles.</title>
        <authorList>
            <person name="Carlos-Shanley C."/>
        </authorList>
    </citation>
    <scope>NUCLEOTIDE SEQUENCE [LARGE SCALE GENOMIC DNA]</scope>
    <source>
        <strain evidence="1 2">S00239</strain>
    </source>
</reference>
<keyword evidence="2" id="KW-1185">Reference proteome</keyword>
<gene>
    <name evidence="1" type="ORF">HNP55_003564</name>
</gene>
<evidence type="ECO:0000313" key="1">
    <source>
        <dbReference type="EMBL" id="MBB4845018.1"/>
    </source>
</evidence>
<name>A0A840LFM8_9BURK</name>
<dbReference type="RefSeq" id="WP_184302359.1">
    <property type="nucleotide sequence ID" value="NZ_JACHLP010000007.1"/>
</dbReference>
<dbReference type="Proteomes" id="UP000562027">
    <property type="component" value="Unassembled WGS sequence"/>
</dbReference>
<protein>
    <submittedName>
        <fullName evidence="1">Uncharacterized protein</fullName>
    </submittedName>
</protein>
<proteinExistence type="predicted"/>
<comment type="caution">
    <text evidence="1">The sequence shown here is derived from an EMBL/GenBank/DDBJ whole genome shotgun (WGS) entry which is preliminary data.</text>
</comment>
<accession>A0A840LFM8</accession>
<dbReference type="AlphaFoldDB" id="A0A840LFM8"/>
<organism evidence="1 2">
    <name type="scientific">Roseateles oligotrophus</name>
    <dbReference type="NCBI Taxonomy" id="1769250"/>
    <lineage>
        <taxon>Bacteria</taxon>
        <taxon>Pseudomonadati</taxon>
        <taxon>Pseudomonadota</taxon>
        <taxon>Betaproteobacteria</taxon>
        <taxon>Burkholderiales</taxon>
        <taxon>Sphaerotilaceae</taxon>
        <taxon>Roseateles</taxon>
    </lineage>
</organism>
<sequence length="58" mass="6300">MSGHYEDEAAVIEPRVTGAYGPLRCEHGALLAFRCELCWPVAPPAPEPKKIQIGPLDV</sequence>
<evidence type="ECO:0000313" key="2">
    <source>
        <dbReference type="Proteomes" id="UP000562027"/>
    </source>
</evidence>
<dbReference type="EMBL" id="JACHLP010000007">
    <property type="protein sequence ID" value="MBB4845018.1"/>
    <property type="molecule type" value="Genomic_DNA"/>
</dbReference>